<dbReference type="PRINTS" id="PR00420">
    <property type="entry name" value="RNGMNOXGNASE"/>
</dbReference>
<dbReference type="RefSeq" id="WP_120257057.1">
    <property type="nucleotide sequence ID" value="NZ_RAPY01000001.1"/>
</dbReference>
<dbReference type="OrthoDB" id="1142316at2"/>
<evidence type="ECO:0000259" key="1">
    <source>
        <dbReference type="Pfam" id="PF01266"/>
    </source>
</evidence>
<dbReference type="InterPro" id="IPR006076">
    <property type="entry name" value="FAD-dep_OxRdtase"/>
</dbReference>
<keyword evidence="3" id="KW-1185">Reference proteome</keyword>
<organism evidence="2 3">
    <name type="scientific">Sphingobacterium detergens</name>
    <dbReference type="NCBI Taxonomy" id="1145106"/>
    <lineage>
        <taxon>Bacteria</taxon>
        <taxon>Pseudomonadati</taxon>
        <taxon>Bacteroidota</taxon>
        <taxon>Sphingobacteriia</taxon>
        <taxon>Sphingobacteriales</taxon>
        <taxon>Sphingobacteriaceae</taxon>
        <taxon>Sphingobacterium</taxon>
    </lineage>
</organism>
<sequence length="377" mass="42329">MTVNPDVIIIGGGLAGLTSALHLSKQGLKVTLIEKHNYPHHKVCGEYLSNEIVPYLCWLNANINELHPTYIQHLKFTTQNGKSAQVKLPLGGIGVSRYCLDDFLYQKAKANGCAIVIASVSGISFSDDIFEVSVQDQILRAKIVLGAFGKRANIDQILARDFMKKTSKWMAVKAHYSGDFPDGLIALHNFPGGYCGISKIEHNAINLCYLTDVEMFKKYKNVVDHQKHVLFTNSHLKSFFERNTVLFDKPLTISQISFEKKTVIEDHILMVGDAASLIHPFCGNGMAMAIHSAKIASELIVDYYAGKITSREGLEKRYINQWRKNFARRLFFGRILATVLGYEVGIRVLMRVAILFPAVLTWIIKQTHGNMKQIKWG</sequence>
<dbReference type="Pfam" id="PF01266">
    <property type="entry name" value="DAO"/>
    <property type="match status" value="1"/>
</dbReference>
<protein>
    <submittedName>
        <fullName evidence="2">Flavin-dependent dehydrogenase</fullName>
    </submittedName>
</protein>
<evidence type="ECO:0000313" key="2">
    <source>
        <dbReference type="EMBL" id="RKE55247.1"/>
    </source>
</evidence>
<name>A0A420BEX1_SPHD1</name>
<dbReference type="Proteomes" id="UP000286246">
    <property type="component" value="Unassembled WGS sequence"/>
</dbReference>
<dbReference type="PANTHER" id="PTHR42685:SF22">
    <property type="entry name" value="CONDITIONED MEDIUM FACTOR RECEPTOR 1"/>
    <property type="match status" value="1"/>
</dbReference>
<dbReference type="SUPFAM" id="SSF51905">
    <property type="entry name" value="FAD/NAD(P)-binding domain"/>
    <property type="match status" value="1"/>
</dbReference>
<dbReference type="EMBL" id="RAPY01000001">
    <property type="protein sequence ID" value="RKE55247.1"/>
    <property type="molecule type" value="Genomic_DNA"/>
</dbReference>
<feature type="domain" description="FAD dependent oxidoreductase" evidence="1">
    <location>
        <begin position="6"/>
        <end position="40"/>
    </location>
</feature>
<dbReference type="PANTHER" id="PTHR42685">
    <property type="entry name" value="GERANYLGERANYL DIPHOSPHATE REDUCTASE"/>
    <property type="match status" value="1"/>
</dbReference>
<dbReference type="AlphaFoldDB" id="A0A420BEX1"/>
<reference evidence="2 3" key="1">
    <citation type="submission" date="2018-09" db="EMBL/GenBank/DDBJ databases">
        <title>Genomic Encyclopedia of Type Strains, Phase III (KMG-III): the genomes of soil and plant-associated and newly described type strains.</title>
        <authorList>
            <person name="Whitman W."/>
        </authorList>
    </citation>
    <scope>NUCLEOTIDE SEQUENCE [LARGE SCALE GENOMIC DNA]</scope>
    <source>
        <strain evidence="2 3">CECT 7938</strain>
    </source>
</reference>
<dbReference type="InterPro" id="IPR036188">
    <property type="entry name" value="FAD/NAD-bd_sf"/>
</dbReference>
<evidence type="ECO:0000313" key="3">
    <source>
        <dbReference type="Proteomes" id="UP000286246"/>
    </source>
</evidence>
<accession>A0A420BEX1</accession>
<comment type="caution">
    <text evidence="2">The sequence shown here is derived from an EMBL/GenBank/DDBJ whole genome shotgun (WGS) entry which is preliminary data.</text>
</comment>
<dbReference type="Gene3D" id="3.50.50.60">
    <property type="entry name" value="FAD/NAD(P)-binding domain"/>
    <property type="match status" value="1"/>
</dbReference>
<dbReference type="InterPro" id="IPR050407">
    <property type="entry name" value="Geranylgeranyl_reductase"/>
</dbReference>
<gene>
    <name evidence="2" type="ORF">DFQ12_0077</name>
</gene>
<proteinExistence type="predicted"/>